<dbReference type="Gene3D" id="3.30.710.10">
    <property type="entry name" value="Potassium Channel Kv1.1, Chain A"/>
    <property type="match status" value="2"/>
</dbReference>
<sequence>MDIDSEATESHTVTFDWKLKGLRTLFESTRGEAKSKVARSGKFDNGRWQILFYANAGLPKDPNCPDGYISLYLSCDPTPEEREIGLADSGRWVREGNYKFSFELRNLDKSTLYSSKEASNHSFSSRTANWGWAQFARRDTIYYNCPPIRAQDAMLITCNVVSSPRPPSAPLYPCLSAPKQLLDTVGSLLDDPLYSDVEFVFPKGGDPANARRIVAAKKMLARVEYFATMFASDFAEGLTGRPVLGRLSSSPSEGFTGYMDEFEDSDEEDDNDDEGDFADPPELPNLHAATSTSEAAHHDRLDSARDDEEVSETAPATSPSSTTPTDESQSKLEAFTEPQNPTRKNDRGPPKTIIVVKDVAYRTYKAILYWLYTGHIVFAPLSSSFNRKEKETASVASPTTPAADAATSSNQLPGAKRTEAPASRAEWIAEWVKEFPGRPEPCSAKAVYRVADKIDIPELKERAAQHIVKSLTVHNIAYEVFSPFSAVFDEIRKVEINFFLNHWHEIRSSESMVEVWRQIRTGRHPGFEEGILAIDHPEPRIQTHGPSAFVLHNPPVLS</sequence>
<feature type="compositionally biased region" description="Low complexity" evidence="1">
    <location>
        <begin position="312"/>
        <end position="327"/>
    </location>
</feature>
<dbReference type="Gene3D" id="2.60.210.10">
    <property type="entry name" value="Apoptosis, Tumor Necrosis Factor Receptor Associated Protein 2, Chain A"/>
    <property type="match status" value="1"/>
</dbReference>
<dbReference type="InterPro" id="IPR011333">
    <property type="entry name" value="SKP1/BTB/POZ_sf"/>
</dbReference>
<comment type="caution">
    <text evidence="3">The sequence shown here is derived from an EMBL/GenBank/DDBJ whole genome shotgun (WGS) entry which is preliminary data.</text>
</comment>
<feature type="compositionally biased region" description="Low complexity" evidence="1">
    <location>
        <begin position="393"/>
        <end position="409"/>
    </location>
</feature>
<evidence type="ECO:0000259" key="2">
    <source>
        <dbReference type="PROSITE" id="PS50144"/>
    </source>
</evidence>
<dbReference type="GO" id="GO:0030163">
    <property type="term" value="P:protein catabolic process"/>
    <property type="evidence" value="ECO:0007669"/>
    <property type="project" value="UniProtKB-ARBA"/>
</dbReference>
<dbReference type="Proteomes" id="UP000001861">
    <property type="component" value="Unassembled WGS sequence"/>
</dbReference>
<evidence type="ECO:0000256" key="1">
    <source>
        <dbReference type="SAM" id="MobiDB-lite"/>
    </source>
</evidence>
<organism evidence="3 4">
    <name type="scientific">Coprinopsis cinerea (strain Okayama-7 / 130 / ATCC MYA-4618 / FGSC 9003)</name>
    <name type="common">Inky cap fungus</name>
    <name type="synonym">Hormographiella aspergillata</name>
    <dbReference type="NCBI Taxonomy" id="240176"/>
    <lineage>
        <taxon>Eukaryota</taxon>
        <taxon>Fungi</taxon>
        <taxon>Dikarya</taxon>
        <taxon>Basidiomycota</taxon>
        <taxon>Agaricomycotina</taxon>
        <taxon>Agaricomycetes</taxon>
        <taxon>Agaricomycetidae</taxon>
        <taxon>Agaricales</taxon>
        <taxon>Agaricineae</taxon>
        <taxon>Psathyrellaceae</taxon>
        <taxon>Coprinopsis</taxon>
    </lineage>
</organism>
<dbReference type="GeneID" id="6012385"/>
<dbReference type="SUPFAM" id="SSF54695">
    <property type="entry name" value="POZ domain"/>
    <property type="match status" value="1"/>
</dbReference>
<dbReference type="InterPro" id="IPR000210">
    <property type="entry name" value="BTB/POZ_dom"/>
</dbReference>
<dbReference type="InterPro" id="IPR008974">
    <property type="entry name" value="TRAF-like"/>
</dbReference>
<dbReference type="InterPro" id="IPR002083">
    <property type="entry name" value="MATH/TRAF_dom"/>
</dbReference>
<dbReference type="EMBL" id="AACS02000008">
    <property type="protein sequence ID" value="EAU85915.2"/>
    <property type="molecule type" value="Genomic_DNA"/>
</dbReference>
<feature type="region of interest" description="Disordered" evidence="1">
    <location>
        <begin position="392"/>
        <end position="420"/>
    </location>
</feature>
<feature type="compositionally biased region" description="Basic and acidic residues" evidence="1">
    <location>
        <begin position="295"/>
        <end position="304"/>
    </location>
</feature>
<dbReference type="KEGG" id="cci:CC1G_02938"/>
<feature type="region of interest" description="Disordered" evidence="1">
    <location>
        <begin position="241"/>
        <end position="350"/>
    </location>
</feature>
<dbReference type="STRING" id="240176.A8NRT5"/>
<dbReference type="RefSeq" id="XP_001835850.2">
    <property type="nucleotide sequence ID" value="XM_001835798.2"/>
</dbReference>
<protein>
    <recommendedName>
        <fullName evidence="2">MATH domain-containing protein</fullName>
    </recommendedName>
</protein>
<dbReference type="PROSITE" id="PS50144">
    <property type="entry name" value="MATH"/>
    <property type="match status" value="1"/>
</dbReference>
<dbReference type="OMA" id="EAHNHSF"/>
<dbReference type="AlphaFoldDB" id="A8NRT5"/>
<dbReference type="eggNOG" id="ENOG502QS84">
    <property type="taxonomic scope" value="Eukaryota"/>
</dbReference>
<dbReference type="VEuPathDB" id="FungiDB:CC1G_02938"/>
<proteinExistence type="predicted"/>
<dbReference type="InParanoid" id="A8NRT5"/>
<dbReference type="CDD" id="cd00121">
    <property type="entry name" value="MATH"/>
    <property type="match status" value="1"/>
</dbReference>
<name>A8NRT5_COPC7</name>
<feature type="compositionally biased region" description="Acidic residues" evidence="1">
    <location>
        <begin position="260"/>
        <end position="279"/>
    </location>
</feature>
<dbReference type="SUPFAM" id="SSF49599">
    <property type="entry name" value="TRAF domain-like"/>
    <property type="match status" value="1"/>
</dbReference>
<dbReference type="OrthoDB" id="6359816at2759"/>
<accession>A8NRT5</accession>
<feature type="domain" description="MATH" evidence="2">
    <location>
        <begin position="12"/>
        <end position="160"/>
    </location>
</feature>
<gene>
    <name evidence="3" type="ORF">CC1G_02938</name>
</gene>
<dbReference type="HOGENOM" id="CLU_017785_0_0_1"/>
<evidence type="ECO:0000313" key="4">
    <source>
        <dbReference type="Proteomes" id="UP000001861"/>
    </source>
</evidence>
<reference evidence="3 4" key="1">
    <citation type="journal article" date="2010" name="Proc. Natl. Acad. Sci. U.S.A.">
        <title>Insights into evolution of multicellular fungi from the assembled chromosomes of the mushroom Coprinopsis cinerea (Coprinus cinereus).</title>
        <authorList>
            <person name="Stajich J.E."/>
            <person name="Wilke S.K."/>
            <person name="Ahren D."/>
            <person name="Au C.H."/>
            <person name="Birren B.W."/>
            <person name="Borodovsky M."/>
            <person name="Burns C."/>
            <person name="Canback B."/>
            <person name="Casselton L.A."/>
            <person name="Cheng C.K."/>
            <person name="Deng J."/>
            <person name="Dietrich F.S."/>
            <person name="Fargo D.C."/>
            <person name="Farman M.L."/>
            <person name="Gathman A.C."/>
            <person name="Goldberg J."/>
            <person name="Guigo R."/>
            <person name="Hoegger P.J."/>
            <person name="Hooker J.B."/>
            <person name="Huggins A."/>
            <person name="James T.Y."/>
            <person name="Kamada T."/>
            <person name="Kilaru S."/>
            <person name="Kodira C."/>
            <person name="Kues U."/>
            <person name="Kupfer D."/>
            <person name="Kwan H.S."/>
            <person name="Lomsadze A."/>
            <person name="Li W."/>
            <person name="Lilly W.W."/>
            <person name="Ma L.J."/>
            <person name="Mackey A.J."/>
            <person name="Manning G."/>
            <person name="Martin F."/>
            <person name="Muraguchi H."/>
            <person name="Natvig D.O."/>
            <person name="Palmerini H."/>
            <person name="Ramesh M.A."/>
            <person name="Rehmeyer C.J."/>
            <person name="Roe B.A."/>
            <person name="Shenoy N."/>
            <person name="Stanke M."/>
            <person name="Ter-Hovhannisyan V."/>
            <person name="Tunlid A."/>
            <person name="Velagapudi R."/>
            <person name="Vision T.J."/>
            <person name="Zeng Q."/>
            <person name="Zolan M.E."/>
            <person name="Pukkila P.J."/>
        </authorList>
    </citation>
    <scope>NUCLEOTIDE SEQUENCE [LARGE SCALE GENOMIC DNA]</scope>
    <source>
        <strain evidence="4">Okayama-7 / 130 / ATCC MYA-4618 / FGSC 9003</strain>
    </source>
</reference>
<dbReference type="PANTHER" id="PTHR24413">
    <property type="entry name" value="SPECKLE-TYPE POZ PROTEIN"/>
    <property type="match status" value="1"/>
</dbReference>
<evidence type="ECO:0000313" key="3">
    <source>
        <dbReference type="EMBL" id="EAU85915.2"/>
    </source>
</evidence>
<keyword evidence="4" id="KW-1185">Reference proteome</keyword>
<dbReference type="SMART" id="SM00225">
    <property type="entry name" value="BTB"/>
    <property type="match status" value="1"/>
</dbReference>